<feature type="domain" description="Rho-GAP" evidence="1">
    <location>
        <begin position="1"/>
        <end position="160"/>
    </location>
</feature>
<protein>
    <recommendedName>
        <fullName evidence="1">Rho-GAP domain-containing protein</fullName>
    </recommendedName>
</protein>
<sequence length="160" mass="17930">MIDAIHHKGIQTPGLFVESGIQEEVGRIRECLDTETAFGQFRTHSYTEAFVAFMTSMSSPIVHTKMFPSTEIDAQNIQSSARRFLEDLTPIHYNTFVYVISFFRQVLAMRNHNGLSAAKAARICCRCMAPGHGLDDSAASLQKRNGVQLLMMHFLETSSI</sequence>
<organism evidence="2">
    <name type="scientific">Amphora coffeiformis</name>
    <dbReference type="NCBI Taxonomy" id="265554"/>
    <lineage>
        <taxon>Eukaryota</taxon>
        <taxon>Sar</taxon>
        <taxon>Stramenopiles</taxon>
        <taxon>Ochrophyta</taxon>
        <taxon>Bacillariophyta</taxon>
        <taxon>Bacillariophyceae</taxon>
        <taxon>Bacillariophycidae</taxon>
        <taxon>Thalassiophysales</taxon>
        <taxon>Catenulaceae</taxon>
        <taxon>Amphora</taxon>
    </lineage>
</organism>
<dbReference type="InterPro" id="IPR000198">
    <property type="entry name" value="RhoGAP_dom"/>
</dbReference>
<accession>A0A7S3LD18</accession>
<dbReference type="Gene3D" id="1.10.555.10">
    <property type="entry name" value="Rho GTPase activation protein"/>
    <property type="match status" value="1"/>
</dbReference>
<dbReference type="Pfam" id="PF00620">
    <property type="entry name" value="RhoGAP"/>
    <property type="match status" value="1"/>
</dbReference>
<dbReference type="GO" id="GO:0007165">
    <property type="term" value="P:signal transduction"/>
    <property type="evidence" value="ECO:0007669"/>
    <property type="project" value="InterPro"/>
</dbReference>
<dbReference type="SUPFAM" id="SSF48350">
    <property type="entry name" value="GTPase activation domain, GAP"/>
    <property type="match status" value="1"/>
</dbReference>
<dbReference type="AlphaFoldDB" id="A0A7S3LD18"/>
<evidence type="ECO:0000259" key="1">
    <source>
        <dbReference type="PROSITE" id="PS50238"/>
    </source>
</evidence>
<reference evidence="2" key="1">
    <citation type="submission" date="2021-01" db="EMBL/GenBank/DDBJ databases">
        <authorList>
            <person name="Corre E."/>
            <person name="Pelletier E."/>
            <person name="Niang G."/>
            <person name="Scheremetjew M."/>
            <person name="Finn R."/>
            <person name="Kale V."/>
            <person name="Holt S."/>
            <person name="Cochrane G."/>
            <person name="Meng A."/>
            <person name="Brown T."/>
            <person name="Cohen L."/>
        </authorList>
    </citation>
    <scope>NUCLEOTIDE SEQUENCE</scope>
    <source>
        <strain evidence="2">CCMP127</strain>
    </source>
</reference>
<dbReference type="InterPro" id="IPR008936">
    <property type="entry name" value="Rho_GTPase_activation_prot"/>
</dbReference>
<evidence type="ECO:0000313" key="2">
    <source>
        <dbReference type="EMBL" id="CAE0418361.1"/>
    </source>
</evidence>
<name>A0A7S3LD18_9STRA</name>
<proteinExistence type="predicted"/>
<gene>
    <name evidence="2" type="ORF">ACOF00016_LOCUS15240</name>
</gene>
<dbReference type="EMBL" id="HBIM01020296">
    <property type="protein sequence ID" value="CAE0418361.1"/>
    <property type="molecule type" value="Transcribed_RNA"/>
</dbReference>
<dbReference type="PROSITE" id="PS50238">
    <property type="entry name" value="RHOGAP"/>
    <property type="match status" value="1"/>
</dbReference>